<comment type="caution">
    <text evidence="2">The sequence shown here is derived from an EMBL/GenBank/DDBJ whole genome shotgun (WGS) entry which is preliminary data.</text>
</comment>
<dbReference type="PROSITE" id="PS50188">
    <property type="entry name" value="B302_SPRY"/>
    <property type="match status" value="1"/>
</dbReference>
<accession>A0A7J6L825</accession>
<feature type="domain" description="B30.2/SPRY" evidence="1">
    <location>
        <begin position="1"/>
        <end position="91"/>
    </location>
</feature>
<dbReference type="InterPro" id="IPR044736">
    <property type="entry name" value="Gid1/RanBPM/SPLA_SPRY"/>
</dbReference>
<name>A0A7J6L825_PERCH</name>
<dbReference type="EMBL" id="JAAPAO010000664">
    <property type="protein sequence ID" value="KAF4655319.1"/>
    <property type="molecule type" value="Genomic_DNA"/>
</dbReference>
<evidence type="ECO:0000313" key="3">
    <source>
        <dbReference type="Proteomes" id="UP000591131"/>
    </source>
</evidence>
<reference evidence="2 3" key="1">
    <citation type="submission" date="2020-04" db="EMBL/GenBank/DDBJ databases">
        <title>Perkinsus chesapeaki whole genome sequence.</title>
        <authorList>
            <person name="Bogema D.R."/>
        </authorList>
    </citation>
    <scope>NUCLEOTIDE SEQUENCE [LARGE SCALE GENOMIC DNA]</scope>
    <source>
        <strain evidence="2">ATCC PRA-425</strain>
    </source>
</reference>
<dbReference type="Proteomes" id="UP000591131">
    <property type="component" value="Unassembled WGS sequence"/>
</dbReference>
<dbReference type="AlphaFoldDB" id="A0A7J6L825"/>
<dbReference type="Pfam" id="PF00622">
    <property type="entry name" value="SPRY"/>
    <property type="match status" value="1"/>
</dbReference>
<gene>
    <name evidence="2" type="primary">SSH4</name>
    <name evidence="2" type="ORF">FOL47_009481</name>
</gene>
<dbReference type="InterPro" id="IPR003877">
    <property type="entry name" value="SPRY_dom"/>
</dbReference>
<dbReference type="CDD" id="cd12885">
    <property type="entry name" value="SPRY_RanBP_like"/>
    <property type="match status" value="1"/>
</dbReference>
<keyword evidence="3" id="KW-1185">Reference proteome</keyword>
<evidence type="ECO:0000259" key="1">
    <source>
        <dbReference type="PROSITE" id="PS50188"/>
    </source>
</evidence>
<dbReference type="InterPro" id="IPR001870">
    <property type="entry name" value="B30.2/SPRY"/>
</dbReference>
<dbReference type="PANTHER" id="PTHR12864">
    <property type="entry name" value="RAN BINDING PROTEIN 9-RELATED"/>
    <property type="match status" value="1"/>
</dbReference>
<evidence type="ECO:0000313" key="2">
    <source>
        <dbReference type="EMBL" id="KAF4655319.1"/>
    </source>
</evidence>
<feature type="non-terminal residue" evidence="2">
    <location>
        <position position="1"/>
    </location>
</feature>
<proteinExistence type="predicted"/>
<dbReference type="InterPro" id="IPR013320">
    <property type="entry name" value="ConA-like_dom_sf"/>
</dbReference>
<protein>
    <submittedName>
        <fullName evidence="2">Rsp5p-dependent ubiquitination, sorting of cargo proteins at the multivesicular body</fullName>
    </submittedName>
</protein>
<dbReference type="InterPro" id="IPR050618">
    <property type="entry name" value="Ubq-SigPath_Reg"/>
</dbReference>
<dbReference type="OrthoDB" id="427359at2759"/>
<organism evidence="2 3">
    <name type="scientific">Perkinsus chesapeaki</name>
    <name type="common">Clam parasite</name>
    <name type="synonym">Perkinsus andrewsi</name>
    <dbReference type="NCBI Taxonomy" id="330153"/>
    <lineage>
        <taxon>Eukaryota</taxon>
        <taxon>Sar</taxon>
        <taxon>Alveolata</taxon>
        <taxon>Perkinsozoa</taxon>
        <taxon>Perkinsea</taxon>
        <taxon>Perkinsida</taxon>
        <taxon>Perkinsidae</taxon>
        <taxon>Perkinsus</taxon>
    </lineage>
</organism>
<sequence>FSWGLHGDDGNLFHGSGLHHSTAAFSRSFGPGDTIGCGINYDKNTIFYTLNGEYIGDAYSFHGQPFRRRLLPMIGLGTEWTVKINLGQDQFLYRELPSPLSVTLKDLADYSISNGWVRTVKTGRDGAMRIRGSIVRRLMMATNESDRAIASTLQPAVTQFSSDEEGGDDRAEQLSDEDVLLFGDDVTSADPEDDSDYFGDEWMNDVGVGELPFDIEEEMHDDGRYFEVIPAFDDDFDLIPGQVDMVEVDGYDLIPSDGLDVDEYDFISSDGLDVEEYDFISSDGLVDMDELGGVISESPFADVSEPEPIIVSSGDSDDFDDMPVYFEITSD</sequence>
<dbReference type="Gene3D" id="2.60.120.920">
    <property type="match status" value="1"/>
</dbReference>
<dbReference type="InterPro" id="IPR043136">
    <property type="entry name" value="B30.2/SPRY_sf"/>
</dbReference>
<dbReference type="SUPFAM" id="SSF49899">
    <property type="entry name" value="Concanavalin A-like lectins/glucanases"/>
    <property type="match status" value="1"/>
</dbReference>